<evidence type="ECO:0000313" key="1">
    <source>
        <dbReference type="EMBL" id="GAA4777706.1"/>
    </source>
</evidence>
<dbReference type="Gene3D" id="3.20.20.80">
    <property type="entry name" value="Glycosidases"/>
    <property type="match status" value="1"/>
</dbReference>
<evidence type="ECO:0000313" key="2">
    <source>
        <dbReference type="Proteomes" id="UP001501411"/>
    </source>
</evidence>
<proteinExistence type="predicted"/>
<keyword evidence="2" id="KW-1185">Reference proteome</keyword>
<organism evidence="1 2">
    <name type="scientific">Olivibacter ginsenosidimutans</name>
    <dbReference type="NCBI Taxonomy" id="1176537"/>
    <lineage>
        <taxon>Bacteria</taxon>
        <taxon>Pseudomonadati</taxon>
        <taxon>Bacteroidota</taxon>
        <taxon>Sphingobacteriia</taxon>
        <taxon>Sphingobacteriales</taxon>
        <taxon>Sphingobacteriaceae</taxon>
        <taxon>Olivibacter</taxon>
    </lineage>
</organism>
<dbReference type="PANTHER" id="PTHR41244:SF1">
    <property type="entry name" value="GLYCOSYLTRANSFERASE"/>
    <property type="match status" value="1"/>
</dbReference>
<protein>
    <submittedName>
        <fullName evidence="1">Glycoside hydrolase family 99-like domain-containing protein</fullName>
    </submittedName>
</protein>
<accession>A0ABP9AB33</accession>
<dbReference type="PANTHER" id="PTHR41244">
    <property type="entry name" value="RHAMNAN SYNTHESIS F"/>
    <property type="match status" value="1"/>
</dbReference>
<dbReference type="Pfam" id="PF14307">
    <property type="entry name" value="Glyco_tran_WbsX"/>
    <property type="match status" value="1"/>
</dbReference>
<name>A0ABP9AB33_9SPHI</name>
<gene>
    <name evidence="1" type="ORF">GCM10023231_00100</name>
</gene>
<dbReference type="EMBL" id="BAABIQ010000001">
    <property type="protein sequence ID" value="GAA4777706.1"/>
    <property type="molecule type" value="Genomic_DNA"/>
</dbReference>
<dbReference type="InterPro" id="IPR032719">
    <property type="entry name" value="WbsX"/>
</dbReference>
<dbReference type="Proteomes" id="UP001501411">
    <property type="component" value="Unassembled WGS sequence"/>
</dbReference>
<comment type="caution">
    <text evidence="1">The sequence shown here is derived from an EMBL/GenBank/DDBJ whole genome shotgun (WGS) entry which is preliminary data.</text>
</comment>
<reference evidence="2" key="1">
    <citation type="journal article" date="2019" name="Int. J. Syst. Evol. Microbiol.">
        <title>The Global Catalogue of Microorganisms (GCM) 10K type strain sequencing project: providing services to taxonomists for standard genome sequencing and annotation.</title>
        <authorList>
            <consortium name="The Broad Institute Genomics Platform"/>
            <consortium name="The Broad Institute Genome Sequencing Center for Infectious Disease"/>
            <person name="Wu L."/>
            <person name="Ma J."/>
        </authorList>
    </citation>
    <scope>NUCLEOTIDE SEQUENCE [LARGE SCALE GENOMIC DNA]</scope>
    <source>
        <strain evidence="2">JCM 18200</strain>
    </source>
</reference>
<sequence>MILLLVPLQLVLFFLKVGAQSGNTTYDIAAFYWPGYHPELRFKDIHIFPDGKGEWEAIYKAKPKFADEEVPKVPLWGYEDESDPKAMEKKIATAVKYGVNVMIFDWYWYDNRPFLEGALNDGFLKASNTHDMRFCLMWANHDMPAYLDPADPDKSKIYWRGGVDRKTFEGMIKHIINDYFKKENYYTINGEPVFSIYELSTFINGMGGAPQAKEALDYFRRETIKAGFPGLHLQSILWGNVPSGLAGVPSDHAQTQNTTLNYFGFKSMTNYQWVHFVSPGTDYLDWGKKAIGHWAEWDKTFDIPYCPQVSIGWDNNPRFPTEKQPFVKNIKPEYFQYYLQQAKDYIDGHPNQPKLITINAWNEWAEGSMLEPEKKYGFGYLEAVRKVFLKR</sequence>